<evidence type="ECO:0000256" key="1">
    <source>
        <dbReference type="PROSITE-ProRule" id="PRU01076"/>
    </source>
</evidence>
<dbReference type="Proteomes" id="UP000005317">
    <property type="component" value="Unassembled WGS sequence"/>
</dbReference>
<dbReference type="AlphaFoldDB" id="A0A656HIG7"/>
<evidence type="ECO:0000313" key="4">
    <source>
        <dbReference type="Proteomes" id="UP000005317"/>
    </source>
</evidence>
<dbReference type="NCBIfam" id="TIGR01439">
    <property type="entry name" value="lp_hng_hel_AbrB"/>
    <property type="match status" value="1"/>
</dbReference>
<dbReference type="GO" id="GO:0003700">
    <property type="term" value="F:DNA-binding transcription factor activity"/>
    <property type="evidence" value="ECO:0007669"/>
    <property type="project" value="InterPro"/>
</dbReference>
<feature type="domain" description="SpoVT-AbrB" evidence="2">
    <location>
        <begin position="1"/>
        <end position="47"/>
    </location>
</feature>
<evidence type="ECO:0000313" key="3">
    <source>
        <dbReference type="EMBL" id="EIJ36247.1"/>
    </source>
</evidence>
<dbReference type="SUPFAM" id="SSF89447">
    <property type="entry name" value="AbrB/MazE/MraZ-like"/>
    <property type="match status" value="1"/>
</dbReference>
<dbReference type="InterPro" id="IPR037914">
    <property type="entry name" value="SpoVT-AbrB_sf"/>
</dbReference>
<dbReference type="GO" id="GO:0097351">
    <property type="term" value="F:toxin sequestering activity"/>
    <property type="evidence" value="ECO:0007669"/>
    <property type="project" value="InterPro"/>
</dbReference>
<dbReference type="GO" id="GO:0001558">
    <property type="term" value="P:regulation of cell growth"/>
    <property type="evidence" value="ECO:0007669"/>
    <property type="project" value="InterPro"/>
</dbReference>
<gene>
    <name evidence="3" type="ORF">Thini_3745</name>
</gene>
<dbReference type="Gene3D" id="2.10.260.10">
    <property type="match status" value="1"/>
</dbReference>
<dbReference type="SMART" id="SM00966">
    <property type="entry name" value="SpoVT_AbrB"/>
    <property type="match status" value="1"/>
</dbReference>
<sequence length="73" mass="8193">MSTATITSKGQTTIPKDIRDALDLQPKDKIQFTLLSDGTVILRAKRRSILDLHGMLHQPGNKPIPLDDMNPWK</sequence>
<dbReference type="InterPro" id="IPR007159">
    <property type="entry name" value="SpoVT-AbrB_dom"/>
</dbReference>
<evidence type="ECO:0000259" key="2">
    <source>
        <dbReference type="PROSITE" id="PS51740"/>
    </source>
</evidence>
<dbReference type="RefSeq" id="WP_002710125.1">
    <property type="nucleotide sequence ID" value="NZ_JH651384.1"/>
</dbReference>
<proteinExistence type="predicted"/>
<organism evidence="3 4">
    <name type="scientific">Thiothrix nivea (strain ATCC 35100 / DSM 5205 / JP2)</name>
    <dbReference type="NCBI Taxonomy" id="870187"/>
    <lineage>
        <taxon>Bacteria</taxon>
        <taxon>Pseudomonadati</taxon>
        <taxon>Pseudomonadota</taxon>
        <taxon>Gammaproteobacteria</taxon>
        <taxon>Thiotrichales</taxon>
        <taxon>Thiotrichaceae</taxon>
        <taxon>Thiothrix</taxon>
    </lineage>
</organism>
<dbReference type="EMBL" id="JH651384">
    <property type="protein sequence ID" value="EIJ36247.1"/>
    <property type="molecule type" value="Genomic_DNA"/>
</dbReference>
<accession>A0A656HIG7</accession>
<dbReference type="OrthoDB" id="9809003at2"/>
<dbReference type="InterPro" id="IPR031848">
    <property type="entry name" value="PrlF_antitoxin"/>
</dbReference>
<keyword evidence="1" id="KW-0238">DNA-binding</keyword>
<keyword evidence="4" id="KW-1185">Reference proteome</keyword>
<name>A0A656HIG7_THINJ</name>
<reference evidence="4" key="1">
    <citation type="journal article" date="2011" name="Stand. Genomic Sci.">
        <title>Genome sequence of the filamentous, gliding Thiothrix nivea neotype strain (JP2(T)).</title>
        <authorList>
            <person name="Lapidus A."/>
            <person name="Nolan M."/>
            <person name="Lucas S."/>
            <person name="Glavina Del Rio T."/>
            <person name="Tice H."/>
            <person name="Cheng J.F."/>
            <person name="Tapia R."/>
            <person name="Han C."/>
            <person name="Goodwin L."/>
            <person name="Pitluck S."/>
            <person name="Liolios K."/>
            <person name="Pagani I."/>
            <person name="Ivanova N."/>
            <person name="Huntemann M."/>
            <person name="Mavromatis K."/>
            <person name="Mikhailova N."/>
            <person name="Pati A."/>
            <person name="Chen A."/>
            <person name="Palaniappan K."/>
            <person name="Land M."/>
            <person name="Brambilla E.M."/>
            <person name="Rohde M."/>
            <person name="Abt B."/>
            <person name="Verbarg S."/>
            <person name="Goker M."/>
            <person name="Bristow J."/>
            <person name="Eisen J.A."/>
            <person name="Markowitz V."/>
            <person name="Hugenholtz P."/>
            <person name="Kyrpides N.C."/>
            <person name="Klenk H.P."/>
            <person name="Woyke T."/>
        </authorList>
    </citation>
    <scope>NUCLEOTIDE SEQUENCE [LARGE SCALE GENOMIC DNA]</scope>
    <source>
        <strain evidence="4">ATCC 35100 / DSM 5205 / JP2</strain>
    </source>
</reference>
<dbReference type="Pfam" id="PF15937">
    <property type="entry name" value="PrlF_antitoxin"/>
    <property type="match status" value="1"/>
</dbReference>
<protein>
    <submittedName>
        <fullName evidence="3">Transcriptional regulator, AbrB family</fullName>
    </submittedName>
</protein>
<dbReference type="PROSITE" id="PS51740">
    <property type="entry name" value="SPOVT_ABRB"/>
    <property type="match status" value="1"/>
</dbReference>
<dbReference type="GO" id="GO:0003677">
    <property type="term" value="F:DNA binding"/>
    <property type="evidence" value="ECO:0007669"/>
    <property type="project" value="UniProtKB-UniRule"/>
</dbReference>